<proteinExistence type="predicted"/>
<reference evidence="2 3" key="1">
    <citation type="submission" date="2016-03" db="EMBL/GenBank/DDBJ databases">
        <authorList>
            <person name="Ploux O."/>
        </authorList>
    </citation>
    <scope>NUCLEOTIDE SEQUENCE [LARGE SCALE GENOMIC DNA]</scope>
    <source>
        <strain evidence="2 3">URUG2</strain>
    </source>
</reference>
<gene>
    <name evidence="2" type="ORF">RCC_00230</name>
</gene>
<dbReference type="Proteomes" id="UP000225277">
    <property type="component" value="Unassembled WGS sequence"/>
</dbReference>
<sequence length="99" mass="11180">MIGTPPRSGLQESGEPMSCDLQHLFDTCDRQSLCRSGLNESDSQIILMLDTLSEMRRCRLRNSVAYLEDRGDREDLKRMPLSGASGARNRTARVSYRSL</sequence>
<evidence type="ECO:0000256" key="1">
    <source>
        <dbReference type="SAM" id="MobiDB-lite"/>
    </source>
</evidence>
<dbReference type="GeneID" id="35595630"/>
<keyword evidence="3" id="KW-1185">Reference proteome</keyword>
<dbReference type="EMBL" id="FJUY01000001">
    <property type="protein sequence ID" value="CZT14255.1"/>
    <property type="molecule type" value="Genomic_DNA"/>
</dbReference>
<protein>
    <submittedName>
        <fullName evidence="2">Uncharacterized protein</fullName>
    </submittedName>
</protein>
<accession>A0A2D3UNV2</accession>
<evidence type="ECO:0000313" key="3">
    <source>
        <dbReference type="Proteomes" id="UP000225277"/>
    </source>
</evidence>
<feature type="region of interest" description="Disordered" evidence="1">
    <location>
        <begin position="78"/>
        <end position="99"/>
    </location>
</feature>
<evidence type="ECO:0000313" key="2">
    <source>
        <dbReference type="EMBL" id="CZT14255.1"/>
    </source>
</evidence>
<dbReference type="RefSeq" id="XP_023621153.1">
    <property type="nucleotide sequence ID" value="XM_023765385.1"/>
</dbReference>
<name>A0A2D3UNV2_9PEZI</name>
<organism evidence="2 3">
    <name type="scientific">Ramularia collo-cygni</name>
    <dbReference type="NCBI Taxonomy" id="112498"/>
    <lineage>
        <taxon>Eukaryota</taxon>
        <taxon>Fungi</taxon>
        <taxon>Dikarya</taxon>
        <taxon>Ascomycota</taxon>
        <taxon>Pezizomycotina</taxon>
        <taxon>Dothideomycetes</taxon>
        <taxon>Dothideomycetidae</taxon>
        <taxon>Mycosphaerellales</taxon>
        <taxon>Mycosphaerellaceae</taxon>
        <taxon>Ramularia</taxon>
    </lineage>
</organism>
<dbReference type="AlphaFoldDB" id="A0A2D3UNV2"/>